<dbReference type="EMBL" id="CABWMC010000023">
    <property type="protein sequence ID" value="VXC34240.1"/>
    <property type="molecule type" value="Genomic_DNA"/>
</dbReference>
<dbReference type="Proteomes" id="UP000437562">
    <property type="component" value="Unassembled WGS sequence"/>
</dbReference>
<name>A0A653XVU6_BACMY</name>
<protein>
    <submittedName>
        <fullName evidence="1">Uncharacterized protein</fullName>
    </submittedName>
</protein>
<sequence>MTTVEEKNRMRSTIIKTSMEVYDVLFNLLRDHFDHTVVCTVKST</sequence>
<gene>
    <name evidence="1" type="ORF">BACI71_30626</name>
</gene>
<accession>A0A653XVU6</accession>
<evidence type="ECO:0000313" key="2">
    <source>
        <dbReference type="Proteomes" id="UP000437562"/>
    </source>
</evidence>
<dbReference type="AlphaFoldDB" id="A0A653XVU6"/>
<organism evidence="1 2">
    <name type="scientific">Bacillus mycoides</name>
    <dbReference type="NCBI Taxonomy" id="1405"/>
    <lineage>
        <taxon>Bacteria</taxon>
        <taxon>Bacillati</taxon>
        <taxon>Bacillota</taxon>
        <taxon>Bacilli</taxon>
        <taxon>Bacillales</taxon>
        <taxon>Bacillaceae</taxon>
        <taxon>Bacillus</taxon>
        <taxon>Bacillus cereus group</taxon>
    </lineage>
</organism>
<proteinExistence type="predicted"/>
<evidence type="ECO:0000313" key="1">
    <source>
        <dbReference type="EMBL" id="VXC34240.1"/>
    </source>
</evidence>
<reference evidence="1 2" key="1">
    <citation type="submission" date="2019-10" db="EMBL/GenBank/DDBJ databases">
        <authorList>
            <person name="Karimi E."/>
        </authorList>
    </citation>
    <scope>NUCLEOTIDE SEQUENCE [LARGE SCALE GENOMIC DNA]</scope>
    <source>
        <strain evidence="1">Bacillus sp. 71</strain>
    </source>
</reference>